<feature type="compositionally biased region" description="Pro residues" evidence="2">
    <location>
        <begin position="87"/>
        <end position="105"/>
    </location>
</feature>
<feature type="compositionally biased region" description="Low complexity" evidence="2">
    <location>
        <begin position="144"/>
        <end position="154"/>
    </location>
</feature>
<sequence length="573" mass="61836">MATLKIDHHLINGIRSRLPSARVRADLKPINDRVINPVLNGSISVPDDVKGEVESLQAQLLRLVPSLPKGAPVAPIDIDALVTPVPAPLPQPLPQPLPSPSPAVPDPDAGRMSVFTQQSAMQFIQSAAAEAAATTPAPAPAAPKPASTPAASLAADLSQQLTAAQTKVTRLTSELENAQAKLKKEEERSLRLETSLGGQRERVREVEGQRDKAKANVITLEKELATLRASQQAVGNLNTELLAAKAELNALKLQHQALMITSEAKSEELTQTSKELEELKKEHNESVRQLNTSLVEIKKELEAKMTQVAAQETRITDLLQQIETLQQALTESAKPIVSSPVLTGSPFEMIKQAITLALGSLAGQAEEINKSISEISANITAKESEAADLDLQVAARLAQMTQANGRYQARIDNLDSEFAAAADSDEGIKIARQTIAKLTNELSAAIDPANREKVNVQLTAAQKFLAKMETDLRRELRLGGREQISAEMQRDLAKRRREIDSLVARKTRAAVELDKSLAAREQARLGITPLVGQLNEIRGILKSGERRVLGLLDSLPLAVDSPSENPADDQNNS</sequence>
<name>A0A1F4T842_UNCSA</name>
<dbReference type="PANTHER" id="PTHR23159:SF60">
    <property type="entry name" value="SPINDLE ASSEMBLY ABNORMAL PROTEIN 4"/>
    <property type="match status" value="1"/>
</dbReference>
<evidence type="ECO:0000256" key="2">
    <source>
        <dbReference type="SAM" id="MobiDB-lite"/>
    </source>
</evidence>
<accession>A0A1F4T842</accession>
<dbReference type="AlphaFoldDB" id="A0A1F4T842"/>
<gene>
    <name evidence="3" type="ORF">A3K49_04640</name>
</gene>
<evidence type="ECO:0000313" key="3">
    <source>
        <dbReference type="EMBL" id="OGC28253.1"/>
    </source>
</evidence>
<feature type="region of interest" description="Disordered" evidence="2">
    <location>
        <begin position="131"/>
        <end position="154"/>
    </location>
</feature>
<dbReference type="PANTHER" id="PTHR23159">
    <property type="entry name" value="CENTROSOMAL PROTEIN 2"/>
    <property type="match status" value="1"/>
</dbReference>
<proteinExistence type="predicted"/>
<dbReference type="EMBL" id="MEUG01000001">
    <property type="protein sequence ID" value="OGC28253.1"/>
    <property type="molecule type" value="Genomic_DNA"/>
</dbReference>
<dbReference type="Proteomes" id="UP000178602">
    <property type="component" value="Unassembled WGS sequence"/>
</dbReference>
<keyword evidence="1" id="KW-0175">Coiled coil</keyword>
<evidence type="ECO:0000256" key="1">
    <source>
        <dbReference type="SAM" id="Coils"/>
    </source>
</evidence>
<evidence type="ECO:0000313" key="4">
    <source>
        <dbReference type="Proteomes" id="UP000178602"/>
    </source>
</evidence>
<feature type="coiled-coil region" evidence="1">
    <location>
        <begin position="154"/>
        <end position="328"/>
    </location>
</feature>
<feature type="region of interest" description="Disordered" evidence="2">
    <location>
        <begin position="87"/>
        <end position="108"/>
    </location>
</feature>
<reference evidence="3 4" key="1">
    <citation type="journal article" date="2016" name="Nat. Commun.">
        <title>Thousands of microbial genomes shed light on interconnected biogeochemical processes in an aquifer system.</title>
        <authorList>
            <person name="Anantharaman K."/>
            <person name="Brown C.T."/>
            <person name="Hug L.A."/>
            <person name="Sharon I."/>
            <person name="Castelle C.J."/>
            <person name="Probst A.J."/>
            <person name="Thomas B.C."/>
            <person name="Singh A."/>
            <person name="Wilkins M.J."/>
            <person name="Karaoz U."/>
            <person name="Brodie E.L."/>
            <person name="Williams K.H."/>
            <person name="Hubbard S.S."/>
            <person name="Banfield J.F."/>
        </authorList>
    </citation>
    <scope>NUCLEOTIDE SEQUENCE [LARGE SCALE GENOMIC DNA]</scope>
</reference>
<dbReference type="SUPFAM" id="SSF58100">
    <property type="entry name" value="Bacterial hemolysins"/>
    <property type="match status" value="1"/>
</dbReference>
<protein>
    <submittedName>
        <fullName evidence="3">Uncharacterized protein</fullName>
    </submittedName>
</protein>
<organism evidence="3 4">
    <name type="scientific">candidate division WOR-1 bacterium RIFOXYC12_FULL_54_18</name>
    <dbReference type="NCBI Taxonomy" id="1802584"/>
    <lineage>
        <taxon>Bacteria</taxon>
        <taxon>Bacillati</taxon>
        <taxon>Saganbacteria</taxon>
    </lineage>
</organism>
<comment type="caution">
    <text evidence="3">The sequence shown here is derived from an EMBL/GenBank/DDBJ whole genome shotgun (WGS) entry which is preliminary data.</text>
</comment>
<dbReference type="Gene3D" id="1.20.1170.10">
    <property type="match status" value="1"/>
</dbReference>